<evidence type="ECO:0000313" key="2">
    <source>
        <dbReference type="Proteomes" id="UP000185494"/>
    </source>
</evidence>
<dbReference type="AlphaFoldDB" id="A0A1L7ADZ8"/>
<evidence type="ECO:0000313" key="1">
    <source>
        <dbReference type="EMBL" id="APT57027.1"/>
    </source>
</evidence>
<reference evidence="1 2" key="1">
    <citation type="submission" date="2016-05" db="EMBL/GenBank/DDBJ databases">
        <title>Complete Genome and Methylome Analysis of Psychrotrophic Bacterial Isolates from Antarctic Lake Untersee.</title>
        <authorList>
            <person name="Fomenkov A."/>
            <person name="Akimov V.N."/>
            <person name="Vasilyeva L.V."/>
            <person name="Andersen D."/>
            <person name="Vincze T."/>
            <person name="Roberts R.J."/>
        </authorList>
    </citation>
    <scope>NUCLEOTIDE SEQUENCE [LARGE SCALE GENOMIC DNA]</scope>
    <source>
        <strain evidence="1 2">U14-5</strain>
    </source>
</reference>
<dbReference type="Proteomes" id="UP000185494">
    <property type="component" value="Chromosome 1"/>
</dbReference>
<organism evidence="1 2">
    <name type="scientific">Roseomonas gilardii</name>
    <dbReference type="NCBI Taxonomy" id="257708"/>
    <lineage>
        <taxon>Bacteria</taxon>
        <taxon>Pseudomonadati</taxon>
        <taxon>Pseudomonadota</taxon>
        <taxon>Alphaproteobacteria</taxon>
        <taxon>Acetobacterales</taxon>
        <taxon>Roseomonadaceae</taxon>
        <taxon>Roseomonas</taxon>
    </lineage>
</organism>
<protein>
    <submittedName>
        <fullName evidence="1">Uncharacterized protein</fullName>
    </submittedName>
</protein>
<accession>A0A1L7ADZ8</accession>
<dbReference type="KEGG" id="rgi:RGI145_07910"/>
<dbReference type="EMBL" id="CP015583">
    <property type="protein sequence ID" value="APT57027.1"/>
    <property type="molecule type" value="Genomic_DNA"/>
</dbReference>
<gene>
    <name evidence="1" type="ORF">RGI145_07910</name>
</gene>
<proteinExistence type="predicted"/>
<name>A0A1L7ADZ8_9PROT</name>
<dbReference type="STRING" id="257708.RGI145_07910"/>
<sequence>MRIFTHEHIRLRAETGHVMSVDIAPMGRTGWRAELRLLSHSGERWLPVGCFRGRHLDDLRVRSVDLAADILAAAACPAGGMA</sequence>